<proteinExistence type="predicted"/>
<evidence type="ECO:0000256" key="1">
    <source>
        <dbReference type="SAM" id="MobiDB-lite"/>
    </source>
</evidence>
<dbReference type="Proteomes" id="UP000031552">
    <property type="component" value="Unassembled WGS sequence"/>
</dbReference>
<evidence type="ECO:0000313" key="3">
    <source>
        <dbReference type="Proteomes" id="UP000031552"/>
    </source>
</evidence>
<feature type="region of interest" description="Disordered" evidence="1">
    <location>
        <begin position="100"/>
        <end position="140"/>
    </location>
</feature>
<dbReference type="EMBL" id="CCEJ010000010">
    <property type="protein sequence ID" value="CDR34901.1"/>
    <property type="molecule type" value="Genomic_DNA"/>
</dbReference>
<dbReference type="AlphaFoldDB" id="A0A090D0P8"/>
<reference evidence="2" key="2">
    <citation type="submission" date="2014-09" db="EMBL/GenBank/DDBJ databases">
        <title>Criblamydia sequanensis harbors a mega-plasmid encoding arsenite resistance.</title>
        <authorList>
            <person name="Bertelli C."/>
            <person name="Goesmann A."/>
            <person name="Greub G."/>
        </authorList>
    </citation>
    <scope>NUCLEOTIDE SEQUENCE [LARGE SCALE GENOMIC DNA]</scope>
    <source>
        <strain evidence="2">CRIB-18</strain>
    </source>
</reference>
<keyword evidence="3" id="KW-1185">Reference proteome</keyword>
<name>A0A090D0P8_9BACT</name>
<feature type="compositionally biased region" description="Basic and acidic residues" evidence="1">
    <location>
        <begin position="105"/>
        <end position="126"/>
    </location>
</feature>
<organism evidence="2 3">
    <name type="scientific">Candidatus Criblamydia sequanensis CRIB-18</name>
    <dbReference type="NCBI Taxonomy" id="1437425"/>
    <lineage>
        <taxon>Bacteria</taxon>
        <taxon>Pseudomonadati</taxon>
        <taxon>Chlamydiota</taxon>
        <taxon>Chlamydiia</taxon>
        <taxon>Parachlamydiales</taxon>
        <taxon>Candidatus Criblamydiaceae</taxon>
        <taxon>Candidatus Criblamydia</taxon>
    </lineage>
</organism>
<dbReference type="STRING" id="1437425.CSEC_2095"/>
<gene>
    <name evidence="2" type="ORF">CSEC_2095</name>
</gene>
<reference evidence="2" key="1">
    <citation type="submission" date="2013-12" db="EMBL/GenBank/DDBJ databases">
        <authorList>
            <person name="Linke B."/>
        </authorList>
    </citation>
    <scope>NUCLEOTIDE SEQUENCE [LARGE SCALE GENOMIC DNA]</scope>
    <source>
        <strain evidence="2">CRIB-18</strain>
    </source>
</reference>
<sequence>MQGLPTLYLIHAHDKTRNIPLPDGAPIPRNTSIELFIKNTSDATVSAEVSTRIKQKKGVNNPCTKKIASTNIRSFSFSPLEDCTLNDFVMRAVDNVSENLKNRKRDREETDSSKQQQEREVKRRVSDSNNPVLSIEEKEKESERVSFGRRRFNDLANTETQAMVNEEYEKEKEVPKTIQRPFLAQMLPQVFKDPMLPQVFRDPMLPQVFQRFASQAINQDKVQGEQVRTNEETIRSNEINNESIPRFNALVRFVDTQTERPVSVGNDLVAGREVGFEVFNPSDRPMTVLGYIKRLDDSRVDPQFNKMKTIDEKKACRLFTFTPNKEDGILIIDLGFTSFNNTNMTFHTRLSVNVK</sequence>
<comment type="caution">
    <text evidence="2">The sequence shown here is derived from an EMBL/GenBank/DDBJ whole genome shotgun (WGS) entry which is preliminary data.</text>
</comment>
<accession>A0A090D0P8</accession>
<dbReference type="RefSeq" id="WP_041018447.1">
    <property type="nucleotide sequence ID" value="NZ_CCEJ010000010.1"/>
</dbReference>
<evidence type="ECO:0000313" key="2">
    <source>
        <dbReference type="EMBL" id="CDR34901.1"/>
    </source>
</evidence>
<protein>
    <submittedName>
        <fullName evidence="2">Uncharacterized protein</fullName>
    </submittedName>
</protein>